<evidence type="ECO:0000256" key="9">
    <source>
        <dbReference type="ARBA" id="ARBA00022840"/>
    </source>
</evidence>
<keyword evidence="4" id="KW-0597">Phosphoprotein</keyword>
<dbReference type="SUPFAM" id="SSF47384">
    <property type="entry name" value="Homodimeric domain of signal transducing histidine kinase"/>
    <property type="match status" value="1"/>
</dbReference>
<evidence type="ECO:0000256" key="2">
    <source>
        <dbReference type="ARBA" id="ARBA00004141"/>
    </source>
</evidence>
<dbReference type="SMART" id="SM00388">
    <property type="entry name" value="HisKA"/>
    <property type="match status" value="1"/>
</dbReference>
<evidence type="ECO:0000256" key="10">
    <source>
        <dbReference type="ARBA" id="ARBA00022989"/>
    </source>
</evidence>
<dbReference type="CDD" id="cd00075">
    <property type="entry name" value="HATPase"/>
    <property type="match status" value="1"/>
</dbReference>
<dbReference type="SMART" id="SM00387">
    <property type="entry name" value="HATPase_c"/>
    <property type="match status" value="1"/>
</dbReference>
<evidence type="ECO:0000256" key="1">
    <source>
        <dbReference type="ARBA" id="ARBA00000085"/>
    </source>
</evidence>
<evidence type="ECO:0000256" key="12">
    <source>
        <dbReference type="ARBA" id="ARBA00023136"/>
    </source>
</evidence>
<keyword evidence="6 14" id="KW-0812">Transmembrane</keyword>
<dbReference type="AlphaFoldDB" id="A0A8H9IEX3"/>
<keyword evidence="5" id="KW-0808">Transferase</keyword>
<keyword evidence="10 14" id="KW-1133">Transmembrane helix</keyword>
<dbReference type="Gene3D" id="3.30.565.10">
    <property type="entry name" value="Histidine kinase-like ATPase, C-terminal domain"/>
    <property type="match status" value="1"/>
</dbReference>
<evidence type="ECO:0000256" key="13">
    <source>
        <dbReference type="SAM" id="MobiDB-lite"/>
    </source>
</evidence>
<gene>
    <name evidence="17" type="ORF">GCM10010096_03210</name>
</gene>
<keyword evidence="11" id="KW-0902">Two-component regulatory system</keyword>
<evidence type="ECO:0000259" key="16">
    <source>
        <dbReference type="PROSITE" id="PS50885"/>
    </source>
</evidence>
<keyword evidence="18" id="KW-1185">Reference proteome</keyword>
<evidence type="ECO:0000313" key="18">
    <source>
        <dbReference type="Proteomes" id="UP000608923"/>
    </source>
</evidence>
<comment type="catalytic activity">
    <reaction evidence="1">
        <text>ATP + protein L-histidine = ADP + protein N-phospho-L-histidine.</text>
        <dbReference type="EC" id="2.7.13.3"/>
    </reaction>
</comment>
<feature type="transmembrane region" description="Helical" evidence="14">
    <location>
        <begin position="31"/>
        <end position="54"/>
    </location>
</feature>
<feature type="domain" description="HAMP" evidence="16">
    <location>
        <begin position="205"/>
        <end position="257"/>
    </location>
</feature>
<keyword evidence="8 17" id="KW-0418">Kinase</keyword>
<dbReference type="EC" id="2.7.13.3" evidence="3"/>
<name>A0A8H9IEX3_9BURK</name>
<evidence type="ECO:0000256" key="11">
    <source>
        <dbReference type="ARBA" id="ARBA00023012"/>
    </source>
</evidence>
<evidence type="ECO:0000256" key="5">
    <source>
        <dbReference type="ARBA" id="ARBA00022679"/>
    </source>
</evidence>
<evidence type="ECO:0000313" key="17">
    <source>
        <dbReference type="EMBL" id="GHC37144.1"/>
    </source>
</evidence>
<evidence type="ECO:0000256" key="6">
    <source>
        <dbReference type="ARBA" id="ARBA00022692"/>
    </source>
</evidence>
<proteinExistence type="predicted"/>
<comment type="subcellular location">
    <subcellularLocation>
        <location evidence="2">Membrane</location>
        <topology evidence="2">Multi-pass membrane protein</topology>
    </subcellularLocation>
</comment>
<dbReference type="PRINTS" id="PR00344">
    <property type="entry name" value="BCTRLSENSOR"/>
</dbReference>
<keyword evidence="9" id="KW-0067">ATP-binding</keyword>
<dbReference type="PANTHER" id="PTHR45436">
    <property type="entry name" value="SENSOR HISTIDINE KINASE YKOH"/>
    <property type="match status" value="1"/>
</dbReference>
<comment type="caution">
    <text evidence="17">The sequence shown here is derived from an EMBL/GenBank/DDBJ whole genome shotgun (WGS) entry which is preliminary data.</text>
</comment>
<dbReference type="InterPro" id="IPR003594">
    <property type="entry name" value="HATPase_dom"/>
</dbReference>
<protein>
    <recommendedName>
        <fullName evidence="3">histidine kinase</fullName>
        <ecNumber evidence="3">2.7.13.3</ecNumber>
    </recommendedName>
</protein>
<dbReference type="InterPro" id="IPR003661">
    <property type="entry name" value="HisK_dim/P_dom"/>
</dbReference>
<evidence type="ECO:0000256" key="7">
    <source>
        <dbReference type="ARBA" id="ARBA00022741"/>
    </source>
</evidence>
<dbReference type="PANTHER" id="PTHR45436:SF14">
    <property type="entry name" value="SENSOR PROTEIN QSEC"/>
    <property type="match status" value="1"/>
</dbReference>
<dbReference type="Pfam" id="PF02518">
    <property type="entry name" value="HATPase_c"/>
    <property type="match status" value="1"/>
</dbReference>
<sequence length="487" mass="53595">MQHASPPPSPKPSTAPAKGKRVAPRPLIHKIMIWIFGPLFLLWTIGIVITYFIAQHIANSPYDRTLRDHLDLLRVEISHQDLSQPIRLSHGAQTILRQDSPTPTLWQIRNANGEPIAGNASLPVPDSWGYDTDLLRYRDVILDDQSLRLAYVWGGKDKNDTPFLAVAAETNEHRAVLHREILIGMLTPQFILVPLAAMLAGLGLTHGLEPLNLLQARLRARAPGDLSPVDHEQAPAEIVPLIDAMNGLLAQQAQFSATQRQFVANAAHQLKTPLAGIRTQAELALRERDPQQTESSLLQLVRGTDRATRLVTQMLALARAESSDALYAPTRQTLDLNTLTELYVTQRVPDALKLGLDLGLENNAKAILLQADPVLLDELINNLLDNALIYTPAGGWITLRTGQSPGKGWLEIEDNGPGIPAEHRARIFDRFYRIIGNQADGSGLGLAIVREIADIHGATIDFMPLSSGQESGLRLRVSFPLSLPWRA</sequence>
<evidence type="ECO:0000259" key="15">
    <source>
        <dbReference type="PROSITE" id="PS50109"/>
    </source>
</evidence>
<dbReference type="InterPro" id="IPR005467">
    <property type="entry name" value="His_kinase_dom"/>
</dbReference>
<feature type="transmembrane region" description="Helical" evidence="14">
    <location>
        <begin position="181"/>
        <end position="204"/>
    </location>
</feature>
<evidence type="ECO:0000256" key="4">
    <source>
        <dbReference type="ARBA" id="ARBA00022553"/>
    </source>
</evidence>
<dbReference type="PROSITE" id="PS50885">
    <property type="entry name" value="HAMP"/>
    <property type="match status" value="1"/>
</dbReference>
<dbReference type="PROSITE" id="PS50109">
    <property type="entry name" value="HIS_KIN"/>
    <property type="match status" value="1"/>
</dbReference>
<dbReference type="GO" id="GO:0005524">
    <property type="term" value="F:ATP binding"/>
    <property type="evidence" value="ECO:0007669"/>
    <property type="project" value="UniProtKB-KW"/>
</dbReference>
<dbReference type="InterPro" id="IPR013727">
    <property type="entry name" value="2CSK_N"/>
</dbReference>
<reference evidence="18" key="1">
    <citation type="journal article" date="2019" name="Int. J. Syst. Evol. Microbiol.">
        <title>The Global Catalogue of Microorganisms (GCM) 10K type strain sequencing project: providing services to taxonomists for standard genome sequencing and annotation.</title>
        <authorList>
            <consortium name="The Broad Institute Genomics Platform"/>
            <consortium name="The Broad Institute Genome Sequencing Center for Infectious Disease"/>
            <person name="Wu L."/>
            <person name="Ma J."/>
        </authorList>
    </citation>
    <scope>NUCLEOTIDE SEQUENCE [LARGE SCALE GENOMIC DNA]</scope>
    <source>
        <strain evidence="18">KCTC 42083</strain>
    </source>
</reference>
<dbReference type="CDD" id="cd00082">
    <property type="entry name" value="HisKA"/>
    <property type="match status" value="1"/>
</dbReference>
<dbReference type="InterPro" id="IPR036890">
    <property type="entry name" value="HATPase_C_sf"/>
</dbReference>
<evidence type="ECO:0000256" key="3">
    <source>
        <dbReference type="ARBA" id="ARBA00012438"/>
    </source>
</evidence>
<organism evidence="17 18">
    <name type="scientific">Alcaligenes pakistanensis</name>
    <dbReference type="NCBI Taxonomy" id="1482717"/>
    <lineage>
        <taxon>Bacteria</taxon>
        <taxon>Pseudomonadati</taxon>
        <taxon>Pseudomonadota</taxon>
        <taxon>Betaproteobacteria</taxon>
        <taxon>Burkholderiales</taxon>
        <taxon>Alcaligenaceae</taxon>
        <taxon>Alcaligenes</taxon>
    </lineage>
</organism>
<dbReference type="RefSeq" id="WP_189390747.1">
    <property type="nucleotide sequence ID" value="NZ_BMZN01000001.1"/>
</dbReference>
<evidence type="ECO:0000256" key="8">
    <source>
        <dbReference type="ARBA" id="ARBA00022777"/>
    </source>
</evidence>
<dbReference type="GO" id="GO:0000155">
    <property type="term" value="F:phosphorelay sensor kinase activity"/>
    <property type="evidence" value="ECO:0007669"/>
    <property type="project" value="InterPro"/>
</dbReference>
<dbReference type="InterPro" id="IPR004358">
    <property type="entry name" value="Sig_transdc_His_kin-like_C"/>
</dbReference>
<keyword evidence="7" id="KW-0547">Nucleotide-binding</keyword>
<dbReference type="SUPFAM" id="SSF55874">
    <property type="entry name" value="ATPase domain of HSP90 chaperone/DNA topoisomerase II/histidine kinase"/>
    <property type="match status" value="1"/>
</dbReference>
<dbReference type="GO" id="GO:0005886">
    <property type="term" value="C:plasma membrane"/>
    <property type="evidence" value="ECO:0007669"/>
    <property type="project" value="TreeGrafter"/>
</dbReference>
<dbReference type="InterPro" id="IPR003660">
    <property type="entry name" value="HAMP_dom"/>
</dbReference>
<dbReference type="EMBL" id="BMZN01000001">
    <property type="protein sequence ID" value="GHC37144.1"/>
    <property type="molecule type" value="Genomic_DNA"/>
</dbReference>
<keyword evidence="12 14" id="KW-0472">Membrane</keyword>
<feature type="compositionally biased region" description="Pro residues" evidence="13">
    <location>
        <begin position="1"/>
        <end position="13"/>
    </location>
</feature>
<evidence type="ECO:0000256" key="14">
    <source>
        <dbReference type="SAM" id="Phobius"/>
    </source>
</evidence>
<dbReference type="InterPro" id="IPR050428">
    <property type="entry name" value="TCS_sensor_his_kinase"/>
</dbReference>
<accession>A0A8H9IEX3</accession>
<dbReference type="Gene3D" id="1.10.287.130">
    <property type="match status" value="1"/>
</dbReference>
<feature type="domain" description="Histidine kinase" evidence="15">
    <location>
        <begin position="265"/>
        <end position="483"/>
    </location>
</feature>
<dbReference type="Proteomes" id="UP000608923">
    <property type="component" value="Unassembled WGS sequence"/>
</dbReference>
<dbReference type="Pfam" id="PF08521">
    <property type="entry name" value="2CSK_N"/>
    <property type="match status" value="1"/>
</dbReference>
<feature type="region of interest" description="Disordered" evidence="13">
    <location>
        <begin position="1"/>
        <end position="20"/>
    </location>
</feature>
<dbReference type="InterPro" id="IPR036097">
    <property type="entry name" value="HisK_dim/P_sf"/>
</dbReference>
<dbReference type="Pfam" id="PF00512">
    <property type="entry name" value="HisKA"/>
    <property type="match status" value="1"/>
</dbReference>